<reference evidence="9" key="1">
    <citation type="submission" date="2021-01" db="EMBL/GenBank/DDBJ databases">
        <authorList>
            <person name="Corre E."/>
            <person name="Pelletier E."/>
            <person name="Niang G."/>
            <person name="Scheremetjew M."/>
            <person name="Finn R."/>
            <person name="Kale V."/>
            <person name="Holt S."/>
            <person name="Cochrane G."/>
            <person name="Meng A."/>
            <person name="Brown T."/>
            <person name="Cohen L."/>
        </authorList>
    </citation>
    <scope>NUCLEOTIDE SEQUENCE</scope>
    <source>
        <strain evidence="9">NIES-2562</strain>
    </source>
</reference>
<dbReference type="InterPro" id="IPR028146">
    <property type="entry name" value="PRKCSH_N"/>
</dbReference>
<dbReference type="GO" id="GO:0017177">
    <property type="term" value="C:glucosidase II complex"/>
    <property type="evidence" value="ECO:0007669"/>
    <property type="project" value="TreeGrafter"/>
</dbReference>
<feature type="compositionally biased region" description="Basic and acidic residues" evidence="6">
    <location>
        <begin position="227"/>
        <end position="286"/>
    </location>
</feature>
<evidence type="ECO:0000256" key="5">
    <source>
        <dbReference type="SAM" id="Coils"/>
    </source>
</evidence>
<keyword evidence="3" id="KW-0256">Endoplasmic reticulum</keyword>
<name>A0A7S3DFQ7_9EUKA</name>
<feature type="coiled-coil region" evidence="5">
    <location>
        <begin position="159"/>
        <end position="200"/>
    </location>
</feature>
<evidence type="ECO:0000256" key="3">
    <source>
        <dbReference type="ARBA" id="ARBA00022824"/>
    </source>
</evidence>
<keyword evidence="4" id="KW-1015">Disulfide bond</keyword>
<dbReference type="SUPFAM" id="SSF50911">
    <property type="entry name" value="Mannose 6-phosphate receptor domain"/>
    <property type="match status" value="1"/>
</dbReference>
<dbReference type="PROSITE" id="PS51914">
    <property type="entry name" value="MRH"/>
    <property type="match status" value="1"/>
</dbReference>
<evidence type="ECO:0000256" key="6">
    <source>
        <dbReference type="SAM" id="MobiDB-lite"/>
    </source>
</evidence>
<dbReference type="PANTHER" id="PTHR12630">
    <property type="entry name" value="N-LINKED OLIGOSACCHARIDE PROCESSING"/>
    <property type="match status" value="1"/>
</dbReference>
<feature type="chain" id="PRO_5030655555" description="Glucosidase 2 subunit beta" evidence="7">
    <location>
        <begin position="25"/>
        <end position="603"/>
    </location>
</feature>
<dbReference type="EMBL" id="HBIB01028558">
    <property type="protein sequence ID" value="CAE0256350.1"/>
    <property type="molecule type" value="Transcribed_RNA"/>
</dbReference>
<dbReference type="GO" id="GO:0006491">
    <property type="term" value="P:N-glycan processing"/>
    <property type="evidence" value="ECO:0007669"/>
    <property type="project" value="TreeGrafter"/>
</dbReference>
<keyword evidence="5" id="KW-0175">Coiled coil</keyword>
<dbReference type="Gene3D" id="2.70.130.10">
    <property type="entry name" value="Mannose-6-phosphate receptor binding domain"/>
    <property type="match status" value="1"/>
</dbReference>
<dbReference type="SUPFAM" id="SSF57424">
    <property type="entry name" value="LDL receptor-like module"/>
    <property type="match status" value="1"/>
</dbReference>
<dbReference type="PANTHER" id="PTHR12630:SF1">
    <property type="entry name" value="GLUCOSIDASE 2 SUBUNIT BETA"/>
    <property type="match status" value="1"/>
</dbReference>
<dbReference type="CDD" id="cd00112">
    <property type="entry name" value="LDLa"/>
    <property type="match status" value="1"/>
</dbReference>
<dbReference type="InterPro" id="IPR036055">
    <property type="entry name" value="LDL_receptor-like_sf"/>
</dbReference>
<dbReference type="InterPro" id="IPR002172">
    <property type="entry name" value="LDrepeatLR_classA_rpt"/>
</dbReference>
<keyword evidence="2 7" id="KW-0732">Signal</keyword>
<evidence type="ECO:0000256" key="4">
    <source>
        <dbReference type="ARBA" id="ARBA00023157"/>
    </source>
</evidence>
<organism evidence="9">
    <name type="scientific">Palpitomonas bilix</name>
    <dbReference type="NCBI Taxonomy" id="652834"/>
    <lineage>
        <taxon>Eukaryota</taxon>
        <taxon>Eukaryota incertae sedis</taxon>
    </lineage>
</organism>
<accession>A0A7S3DFQ7</accession>
<evidence type="ECO:0000256" key="1">
    <source>
        <dbReference type="ARBA" id="ARBA00022387"/>
    </source>
</evidence>
<evidence type="ECO:0000256" key="2">
    <source>
        <dbReference type="ARBA" id="ARBA00022729"/>
    </source>
</evidence>
<dbReference type="InterPro" id="IPR044865">
    <property type="entry name" value="MRH_dom"/>
</dbReference>
<gene>
    <name evidence="9" type="ORF">PBIL07802_LOCUS18605</name>
</gene>
<evidence type="ECO:0000259" key="8">
    <source>
        <dbReference type="PROSITE" id="PS51914"/>
    </source>
</evidence>
<proteinExistence type="predicted"/>
<feature type="signal peptide" evidence="7">
    <location>
        <begin position="1"/>
        <end position="24"/>
    </location>
</feature>
<dbReference type="AlphaFoldDB" id="A0A7S3DFQ7"/>
<protein>
    <recommendedName>
        <fullName evidence="1">Glucosidase 2 subunit beta</fullName>
    </recommendedName>
</protein>
<feature type="domain" description="MRH" evidence="8">
    <location>
        <begin position="466"/>
        <end position="594"/>
    </location>
</feature>
<dbReference type="InterPro" id="IPR009011">
    <property type="entry name" value="Man6P_isomerase_rcpt-bd_dom_sf"/>
</dbReference>
<dbReference type="InterPro" id="IPR039794">
    <property type="entry name" value="Gtb1-like"/>
</dbReference>
<evidence type="ECO:0000313" key="9">
    <source>
        <dbReference type="EMBL" id="CAE0256350.1"/>
    </source>
</evidence>
<sequence length="603" mass="67771">MKRAPIALVVPAFLLVAHLPLFSSFHLRGLNPRASHQYVTAQQNGTFYCSSGESVPFEYVNDDYCDCRSGEDEIGTSACSEGSFYCGGIGAKQRRIPSSRVDDGICDCCDGGDEKEGVCENQCQAEQENIFDIIRSNQVIINSAKSETEMMFAKGKIAKDRIEKEMKENEEERACLSVLKEKGEEKREQLRAYVDEAKARVEKWHQSVTAKVEEEITAYVNEERPKIEERERERMEEEKREARESHAKMEAEMREEVARREEEEKKRKENEGDEAVAEKGESKEDGGGSEVQVEDNMGGGSEIEAKVESSLDETLAIIEDEMKRRVDFEVDDMARQKRPEVQVEVEKNMPLPTPLRVPSSHLTSLTSTCTKLKGEKLFESGKNVVLARIVSSSSTSSSTSASSSDGEGEVVDIPARTLIDFYNDVVDFDVKKIEVAMREAEQQQKSIDDDGKLGPSTPLPLYHLHNKCFTSSAIAEFEYEVCMFNKVTQREKSSAKRSQQLGVFNKKWVDFAPFDQGENRLGKMQPFSDRVASPYVSMLQSAMIYEEGAYCGGGVRRETTVFFVCGEVNAVVDAEEPSMCKYNLFFSTPAACPHMYHLRADLN</sequence>
<dbReference type="Pfam" id="PF13015">
    <property type="entry name" value="PRKCSH_1"/>
    <property type="match status" value="1"/>
</dbReference>
<dbReference type="InterPro" id="IPR036607">
    <property type="entry name" value="PRKCSH"/>
</dbReference>
<evidence type="ECO:0000256" key="7">
    <source>
        <dbReference type="SAM" id="SignalP"/>
    </source>
</evidence>
<dbReference type="Pfam" id="PF12999">
    <property type="entry name" value="PRKCSH-like"/>
    <property type="match status" value="1"/>
</dbReference>
<feature type="region of interest" description="Disordered" evidence="6">
    <location>
        <begin position="227"/>
        <end position="308"/>
    </location>
</feature>